<feature type="domain" description="DUF6533" evidence="2">
    <location>
        <begin position="74"/>
        <end position="107"/>
    </location>
</feature>
<keyword evidence="1" id="KW-1133">Transmembrane helix</keyword>
<dbReference type="EMBL" id="JARIHO010000004">
    <property type="protein sequence ID" value="KAJ7362284.1"/>
    <property type="molecule type" value="Genomic_DNA"/>
</dbReference>
<gene>
    <name evidence="3" type="ORF">DFH08DRAFT_321655</name>
</gene>
<feature type="transmembrane region" description="Helical" evidence="1">
    <location>
        <begin position="229"/>
        <end position="252"/>
    </location>
</feature>
<evidence type="ECO:0000259" key="2">
    <source>
        <dbReference type="Pfam" id="PF20151"/>
    </source>
</evidence>
<protein>
    <recommendedName>
        <fullName evidence="2">DUF6533 domain-containing protein</fullName>
    </recommendedName>
</protein>
<dbReference type="Proteomes" id="UP001218218">
    <property type="component" value="Unassembled WGS sequence"/>
</dbReference>
<feature type="transmembrane region" description="Helical" evidence="1">
    <location>
        <begin position="258"/>
        <end position="280"/>
    </location>
</feature>
<feature type="transmembrane region" description="Helical" evidence="1">
    <location>
        <begin position="185"/>
        <end position="208"/>
    </location>
</feature>
<keyword evidence="4" id="KW-1185">Reference proteome</keyword>
<comment type="caution">
    <text evidence="3">The sequence shown here is derived from an EMBL/GenBank/DDBJ whole genome shotgun (WGS) entry which is preliminary data.</text>
</comment>
<feature type="transmembrane region" description="Helical" evidence="1">
    <location>
        <begin position="113"/>
        <end position="132"/>
    </location>
</feature>
<feature type="transmembrane region" description="Helical" evidence="1">
    <location>
        <begin position="144"/>
        <end position="165"/>
    </location>
</feature>
<name>A0AAD7AMK0_9AGAR</name>
<evidence type="ECO:0000256" key="1">
    <source>
        <dbReference type="SAM" id="Phobius"/>
    </source>
</evidence>
<evidence type="ECO:0000313" key="3">
    <source>
        <dbReference type="EMBL" id="KAJ7362284.1"/>
    </source>
</evidence>
<keyword evidence="1" id="KW-0472">Membrane</keyword>
<dbReference type="Pfam" id="PF20151">
    <property type="entry name" value="DUF6533"/>
    <property type="match status" value="1"/>
</dbReference>
<keyword evidence="1" id="KW-0812">Transmembrane</keyword>
<dbReference type="InterPro" id="IPR045340">
    <property type="entry name" value="DUF6533"/>
</dbReference>
<dbReference type="AlphaFoldDB" id="A0AAD7AMK0"/>
<evidence type="ECO:0000313" key="4">
    <source>
        <dbReference type="Proteomes" id="UP001218218"/>
    </source>
</evidence>
<reference evidence="3" key="1">
    <citation type="submission" date="2023-03" db="EMBL/GenBank/DDBJ databases">
        <title>Massive genome expansion in bonnet fungi (Mycena s.s.) driven by repeated elements and novel gene families across ecological guilds.</title>
        <authorList>
            <consortium name="Lawrence Berkeley National Laboratory"/>
            <person name="Harder C.B."/>
            <person name="Miyauchi S."/>
            <person name="Viragh M."/>
            <person name="Kuo A."/>
            <person name="Thoen E."/>
            <person name="Andreopoulos B."/>
            <person name="Lu D."/>
            <person name="Skrede I."/>
            <person name="Drula E."/>
            <person name="Henrissat B."/>
            <person name="Morin E."/>
            <person name="Kohler A."/>
            <person name="Barry K."/>
            <person name="LaButti K."/>
            <person name="Morin E."/>
            <person name="Salamov A."/>
            <person name="Lipzen A."/>
            <person name="Mereny Z."/>
            <person name="Hegedus B."/>
            <person name="Baldrian P."/>
            <person name="Stursova M."/>
            <person name="Weitz H."/>
            <person name="Taylor A."/>
            <person name="Grigoriev I.V."/>
            <person name="Nagy L.G."/>
            <person name="Martin F."/>
            <person name="Kauserud H."/>
        </authorList>
    </citation>
    <scope>NUCLEOTIDE SEQUENCE</scope>
    <source>
        <strain evidence="3">CBHHK002</strain>
    </source>
</reference>
<accession>A0AAD7AMK0</accession>
<proteinExistence type="predicted"/>
<organism evidence="3 4">
    <name type="scientific">Mycena albidolilacea</name>
    <dbReference type="NCBI Taxonomy" id="1033008"/>
    <lineage>
        <taxon>Eukaryota</taxon>
        <taxon>Fungi</taxon>
        <taxon>Dikarya</taxon>
        <taxon>Basidiomycota</taxon>
        <taxon>Agaricomycotina</taxon>
        <taxon>Agaricomycetes</taxon>
        <taxon>Agaricomycetidae</taxon>
        <taxon>Agaricales</taxon>
        <taxon>Marasmiineae</taxon>
        <taxon>Mycenaceae</taxon>
        <taxon>Mycena</taxon>
    </lineage>
</organism>
<sequence>MPTACCNTIILMFNVLIALTLRLYPHNHLNDGKVPAAGPLSLPSSSRFSLSVMSNVTAEVAFQIRIHDCLHLLGICVLYYDHLLTLDTEIDYMWKGLGAAYWFYIIRCHIYHIGHQVLLVGTQIIVSIVMTLRTHALYGRNLRLFAALLAVGLPLLGIVVWSTQGQQATPIDDFPGCHVSISQSTAYHLVASWEALFVYDTLLFLLVLRRTYTTWRDAAFKTNLPIHALLLRDGVLYFGAIAFVNFCNIATFYFAGPILAGSLSTFTSCMSVTITARLMLNLHANNKRGYLTDLDCLSREESNVVFAQNPWPINPNSRLGGLDLEMQRTAIPASP</sequence>